<keyword evidence="1" id="KW-1133">Transmembrane helix</keyword>
<protein>
    <submittedName>
        <fullName evidence="2">DUF3159 domain-containing protein</fullName>
    </submittedName>
</protein>
<dbReference type="RefSeq" id="WP_380137668.1">
    <property type="nucleotide sequence ID" value="NZ_JBHLUI010000008.1"/>
</dbReference>
<feature type="transmembrane region" description="Helical" evidence="1">
    <location>
        <begin position="198"/>
        <end position="216"/>
    </location>
</feature>
<evidence type="ECO:0000313" key="2">
    <source>
        <dbReference type="EMBL" id="MFB9377928.1"/>
    </source>
</evidence>
<name>A0ABV5LV07_9ACTN</name>
<keyword evidence="3" id="KW-1185">Reference proteome</keyword>
<feature type="transmembrane region" description="Helical" evidence="1">
    <location>
        <begin position="167"/>
        <end position="186"/>
    </location>
</feature>
<evidence type="ECO:0000313" key="3">
    <source>
        <dbReference type="Proteomes" id="UP001589748"/>
    </source>
</evidence>
<accession>A0ABV5LV07</accession>
<evidence type="ECO:0000256" key="1">
    <source>
        <dbReference type="SAM" id="Phobius"/>
    </source>
</evidence>
<keyword evidence="1" id="KW-0472">Membrane</keyword>
<dbReference type="InterPro" id="IPR016566">
    <property type="entry name" value="UCP010219"/>
</dbReference>
<comment type="caution">
    <text evidence="2">The sequence shown here is derived from an EMBL/GenBank/DDBJ whole genome shotgun (WGS) entry which is preliminary data.</text>
</comment>
<feature type="transmembrane region" description="Helical" evidence="1">
    <location>
        <begin position="85"/>
        <end position="103"/>
    </location>
</feature>
<organism evidence="2 3">
    <name type="scientific">Kineococcus gynurae</name>
    <dbReference type="NCBI Taxonomy" id="452979"/>
    <lineage>
        <taxon>Bacteria</taxon>
        <taxon>Bacillati</taxon>
        <taxon>Actinomycetota</taxon>
        <taxon>Actinomycetes</taxon>
        <taxon>Kineosporiales</taxon>
        <taxon>Kineosporiaceae</taxon>
        <taxon>Kineococcus</taxon>
    </lineage>
</organism>
<gene>
    <name evidence="2" type="ORF">ACFFVI_13230</name>
</gene>
<proteinExistence type="predicted"/>
<feature type="transmembrane region" description="Helical" evidence="1">
    <location>
        <begin position="61"/>
        <end position="78"/>
    </location>
</feature>
<dbReference type="Proteomes" id="UP001589748">
    <property type="component" value="Unassembled WGS sequence"/>
</dbReference>
<dbReference type="Pfam" id="PF11361">
    <property type="entry name" value="DUF3159"/>
    <property type="match status" value="1"/>
</dbReference>
<dbReference type="EMBL" id="JBHMDM010000007">
    <property type="protein sequence ID" value="MFB9377928.1"/>
    <property type="molecule type" value="Genomic_DNA"/>
</dbReference>
<feature type="transmembrane region" description="Helical" evidence="1">
    <location>
        <begin position="123"/>
        <end position="146"/>
    </location>
</feature>
<keyword evidence="1" id="KW-0812">Transmembrane</keyword>
<sequence>MSPQPVGPPPAAGRDPEAVPTTVEEVVRQRLAAALGGWRGLLDSALPALAFLVPWVLTSDLWVALGCSAAVLLVALVVRIARRETLQHALTGLVAIGIAAFIASRTGRAQDVFLPGILLNGAFAVAFTVSMVVRWPIVGFMVGAAVEDPTGWRRDRGVVRLCQKLTALLLAGYVIRFVVQLPLYLAEETTWLAVSKLVLGWPLLLAGIGIAGLVLLKGRTPFEHADPVLGRPAEDRA</sequence>
<reference evidence="2 3" key="1">
    <citation type="submission" date="2024-09" db="EMBL/GenBank/DDBJ databases">
        <authorList>
            <person name="Sun Q."/>
            <person name="Mori K."/>
        </authorList>
    </citation>
    <scope>NUCLEOTIDE SEQUENCE [LARGE SCALE GENOMIC DNA]</scope>
    <source>
        <strain evidence="2 3">TISTR 1856</strain>
    </source>
</reference>